<gene>
    <name evidence="2" type="ORF">MAG551_00783</name>
</gene>
<sequence length="152" mass="17691">MYKKKYLIITLISMPILFCLNSCATWQRLPGIETADAQVYIKRCGVCHAVPHPSRLSYNQWKNKIVVIRNKQMPVITTQEKESVLSYIENQAKKDLKIYELRCGQCHDTPEVKELILEAWDELIVVLDGDMPVFSKEERVSVIRYLQSFAKK</sequence>
<dbReference type="AlphaFoldDB" id="A0A941W200"/>
<feature type="chain" id="PRO_5037208126" description="Cytochrome c domain-containing protein" evidence="1">
    <location>
        <begin position="25"/>
        <end position="152"/>
    </location>
</feature>
<comment type="caution">
    <text evidence="2">The sequence shown here is derived from an EMBL/GenBank/DDBJ whole genome shotgun (WGS) entry which is preliminary data.</text>
</comment>
<evidence type="ECO:0000313" key="2">
    <source>
        <dbReference type="EMBL" id="MBS1257737.1"/>
    </source>
</evidence>
<dbReference type="Proteomes" id="UP000722750">
    <property type="component" value="Unassembled WGS sequence"/>
</dbReference>
<name>A0A941W200_9BACT</name>
<proteinExistence type="predicted"/>
<evidence type="ECO:0008006" key="4">
    <source>
        <dbReference type="Google" id="ProtNLM"/>
    </source>
</evidence>
<feature type="signal peptide" evidence="1">
    <location>
        <begin position="1"/>
        <end position="24"/>
    </location>
</feature>
<keyword evidence="1" id="KW-0732">Signal</keyword>
<dbReference type="EMBL" id="JAANXD010000034">
    <property type="protein sequence ID" value="MBS1257737.1"/>
    <property type="molecule type" value="Genomic_DNA"/>
</dbReference>
<organism evidence="2 3">
    <name type="scientific">Candidatus Scalindua arabica</name>
    <dbReference type="NCBI Taxonomy" id="1127984"/>
    <lineage>
        <taxon>Bacteria</taxon>
        <taxon>Pseudomonadati</taxon>
        <taxon>Planctomycetota</taxon>
        <taxon>Candidatus Brocadiia</taxon>
        <taxon>Candidatus Brocadiales</taxon>
        <taxon>Candidatus Scalinduaceae</taxon>
        <taxon>Candidatus Scalindua</taxon>
    </lineage>
</organism>
<reference evidence="2" key="1">
    <citation type="journal article" date="2021" name="ISME J.">
        <title>Fine-scale metabolic discontinuity in a stratified prokaryote microbiome of a Red Sea deep halocline.</title>
        <authorList>
            <person name="Michoud G."/>
            <person name="Ngugi D.K."/>
            <person name="Barozzi A."/>
            <person name="Merlino G."/>
            <person name="Calleja M.L."/>
            <person name="Delgado-Huertas A."/>
            <person name="Moran X.A.G."/>
            <person name="Daffonchio D."/>
        </authorList>
    </citation>
    <scope>NUCLEOTIDE SEQUENCE</scope>
    <source>
        <strain evidence="2">SuakinDeep_MAG55_1</strain>
    </source>
</reference>
<evidence type="ECO:0000313" key="3">
    <source>
        <dbReference type="Proteomes" id="UP000722750"/>
    </source>
</evidence>
<accession>A0A941W200</accession>
<protein>
    <recommendedName>
        <fullName evidence="4">Cytochrome c domain-containing protein</fullName>
    </recommendedName>
</protein>
<evidence type="ECO:0000256" key="1">
    <source>
        <dbReference type="SAM" id="SignalP"/>
    </source>
</evidence>